<evidence type="ECO:0000313" key="4">
    <source>
        <dbReference type="Proteomes" id="UP000092730"/>
    </source>
</evidence>
<dbReference type="GeneID" id="30212616"/>
<protein>
    <submittedName>
        <fullName evidence="2">Uncharacterized protein</fullName>
    </submittedName>
</protein>
<evidence type="ECO:0000256" key="1">
    <source>
        <dbReference type="SAM" id="MobiDB-lite"/>
    </source>
</evidence>
<dbReference type="EMBL" id="CP144548">
    <property type="protein sequence ID" value="WVW87017.1"/>
    <property type="molecule type" value="Genomic_DNA"/>
</dbReference>
<keyword evidence="4" id="KW-1185">Reference proteome</keyword>
<evidence type="ECO:0000313" key="3">
    <source>
        <dbReference type="EMBL" id="WVW87017.1"/>
    </source>
</evidence>
<dbReference type="Proteomes" id="UP000092730">
    <property type="component" value="Chromosome 8"/>
</dbReference>
<organism evidence="2">
    <name type="scientific">Kwoniella bestiolae CBS 10118</name>
    <dbReference type="NCBI Taxonomy" id="1296100"/>
    <lineage>
        <taxon>Eukaryota</taxon>
        <taxon>Fungi</taxon>
        <taxon>Dikarya</taxon>
        <taxon>Basidiomycota</taxon>
        <taxon>Agaricomycotina</taxon>
        <taxon>Tremellomycetes</taxon>
        <taxon>Tremellales</taxon>
        <taxon>Cryptococcaceae</taxon>
        <taxon>Kwoniella</taxon>
    </lineage>
</organism>
<feature type="compositionally biased region" description="Basic and acidic residues" evidence="1">
    <location>
        <begin position="153"/>
        <end position="167"/>
    </location>
</feature>
<name>A0A1B9FUW5_9TREE</name>
<gene>
    <name evidence="2" type="ORF">I302_08217</name>
    <name evidence="3" type="ORF">I302_109073</name>
</gene>
<reference evidence="2" key="3">
    <citation type="submission" date="2014-01" db="EMBL/GenBank/DDBJ databases">
        <title>Evolution of pathogenesis and genome organization in the Tremellales.</title>
        <authorList>
            <person name="Cuomo C."/>
            <person name="Litvintseva A."/>
            <person name="Heitman J."/>
            <person name="Chen Y."/>
            <person name="Sun S."/>
            <person name="Springer D."/>
            <person name="Dromer F."/>
            <person name="Young S."/>
            <person name="Zeng Q."/>
            <person name="Chapman S."/>
            <person name="Gujja S."/>
            <person name="Saif S."/>
            <person name="Birren B."/>
        </authorList>
    </citation>
    <scope>NUCLEOTIDE SEQUENCE</scope>
    <source>
        <strain evidence="2">CBS 10118</strain>
    </source>
</reference>
<feature type="region of interest" description="Disordered" evidence="1">
    <location>
        <begin position="149"/>
        <end position="176"/>
    </location>
</feature>
<dbReference type="AlphaFoldDB" id="A0A1B9FUW5"/>
<proteinExistence type="predicted"/>
<dbReference type="EMBL" id="KI894025">
    <property type="protein sequence ID" value="OCF22567.1"/>
    <property type="molecule type" value="Genomic_DNA"/>
</dbReference>
<evidence type="ECO:0000313" key="2">
    <source>
        <dbReference type="EMBL" id="OCF22567.1"/>
    </source>
</evidence>
<reference evidence="3" key="4">
    <citation type="submission" date="2024-02" db="EMBL/GenBank/DDBJ databases">
        <title>Comparative genomics of Cryptococcus and Kwoniella reveals pathogenesis evolution and contrasting modes of karyotype evolution via chromosome fusion or intercentromeric recombination.</title>
        <authorList>
            <person name="Coelho M.A."/>
            <person name="David-Palma M."/>
            <person name="Shea T."/>
            <person name="Bowers K."/>
            <person name="McGinley-Smith S."/>
            <person name="Mohammad A.W."/>
            <person name="Gnirke A."/>
            <person name="Yurkov A.M."/>
            <person name="Nowrousian M."/>
            <person name="Sun S."/>
            <person name="Cuomo C.A."/>
            <person name="Heitman J."/>
        </authorList>
    </citation>
    <scope>NUCLEOTIDE SEQUENCE</scope>
    <source>
        <strain evidence="3">CBS 10118</strain>
    </source>
</reference>
<reference evidence="2" key="1">
    <citation type="submission" date="2013-07" db="EMBL/GenBank/DDBJ databases">
        <title>The Genome Sequence of Cryptococcus bestiolae CBS10118.</title>
        <authorList>
            <consortium name="The Broad Institute Genome Sequencing Platform"/>
            <person name="Cuomo C."/>
            <person name="Litvintseva A."/>
            <person name="Chen Y."/>
            <person name="Heitman J."/>
            <person name="Sun S."/>
            <person name="Springer D."/>
            <person name="Dromer F."/>
            <person name="Young S.K."/>
            <person name="Zeng Q."/>
            <person name="Gargeya S."/>
            <person name="Fitzgerald M."/>
            <person name="Abouelleil A."/>
            <person name="Alvarado L."/>
            <person name="Berlin A.M."/>
            <person name="Chapman S.B."/>
            <person name="Dewar J."/>
            <person name="Goldberg J."/>
            <person name="Griggs A."/>
            <person name="Gujja S."/>
            <person name="Hansen M."/>
            <person name="Howarth C."/>
            <person name="Imamovic A."/>
            <person name="Larimer J."/>
            <person name="McCowan C."/>
            <person name="Murphy C."/>
            <person name="Pearson M."/>
            <person name="Priest M."/>
            <person name="Roberts A."/>
            <person name="Saif S."/>
            <person name="Shea T."/>
            <person name="Sykes S."/>
            <person name="Wortman J."/>
            <person name="Nusbaum C."/>
            <person name="Birren B."/>
        </authorList>
    </citation>
    <scope>NUCLEOTIDE SEQUENCE [LARGE SCALE GENOMIC DNA]</scope>
    <source>
        <strain evidence="2">CBS 10118</strain>
    </source>
</reference>
<reference evidence="3" key="2">
    <citation type="submission" date="2013-07" db="EMBL/GenBank/DDBJ databases">
        <authorList>
            <consortium name="The Broad Institute Genome Sequencing Platform"/>
            <person name="Cuomo C."/>
            <person name="Litvintseva A."/>
            <person name="Chen Y."/>
            <person name="Heitman J."/>
            <person name="Sun S."/>
            <person name="Springer D."/>
            <person name="Dromer F."/>
            <person name="Young S.K."/>
            <person name="Zeng Q."/>
            <person name="Gargeya S."/>
            <person name="Fitzgerald M."/>
            <person name="Abouelleil A."/>
            <person name="Alvarado L."/>
            <person name="Berlin A.M."/>
            <person name="Chapman S.B."/>
            <person name="Dewar J."/>
            <person name="Goldberg J."/>
            <person name="Griggs A."/>
            <person name="Gujja S."/>
            <person name="Hansen M."/>
            <person name="Howarth C."/>
            <person name="Imamovic A."/>
            <person name="Larimer J."/>
            <person name="McCowan C."/>
            <person name="Murphy C."/>
            <person name="Pearson M."/>
            <person name="Priest M."/>
            <person name="Roberts A."/>
            <person name="Saif S."/>
            <person name="Shea T."/>
            <person name="Sykes S."/>
            <person name="Wortman J."/>
            <person name="Nusbaum C."/>
            <person name="Birren B."/>
        </authorList>
    </citation>
    <scope>NUCLEOTIDE SEQUENCE</scope>
    <source>
        <strain evidence="3">CBS 10118</strain>
    </source>
</reference>
<sequence length="176" mass="19327">MSDDSCCSWLWGKNSAGIPVSQPTFSLNEGESLALRILDDNLYKIKGSVSKKNLTAMHTSNSVLRMGAKVPTDDARYLLPSEDQISTILPGPAFWNSRNMINNVIQRSRGEPETSVNQTGYTRHHVSSIDGSNAQDNSDIEKAIKASLQLEGKCPEPMRDDERDKNPYGEGPSGTQ</sequence>
<dbReference type="RefSeq" id="XP_019043637.1">
    <property type="nucleotide sequence ID" value="XM_019194801.1"/>
</dbReference>
<dbReference type="KEGG" id="kbi:30212616"/>
<dbReference type="VEuPathDB" id="FungiDB:I302_08217"/>
<accession>A0A1B9FUW5</accession>